<dbReference type="InterPro" id="IPR023214">
    <property type="entry name" value="HAD_sf"/>
</dbReference>
<dbReference type="Gene3D" id="3.40.50.1000">
    <property type="entry name" value="HAD superfamily/HAD-like"/>
    <property type="match status" value="1"/>
</dbReference>
<comment type="similarity">
    <text evidence="2">Belongs to the pyrimidine 5'-nucleotidase family.</text>
</comment>
<dbReference type="AlphaFoldDB" id="A0A6B2FYM7"/>
<dbReference type="EMBL" id="GHBR01000937">
    <property type="protein sequence ID" value="NDJ96360.1"/>
    <property type="molecule type" value="Transcribed_RNA"/>
</dbReference>
<name>A0A6B2FYM7_MYXSQ</name>
<dbReference type="InterPro" id="IPR036412">
    <property type="entry name" value="HAD-like_sf"/>
</dbReference>
<keyword evidence="8" id="KW-0546">Nucleotide metabolism</keyword>
<evidence type="ECO:0000256" key="8">
    <source>
        <dbReference type="ARBA" id="ARBA00023080"/>
    </source>
</evidence>
<protein>
    <recommendedName>
        <fullName evidence="3">5'-nucleotidase</fullName>
        <ecNumber evidence="3">3.1.3.5</ecNumber>
    </recommendedName>
</protein>
<dbReference type="Pfam" id="PF05822">
    <property type="entry name" value="UMPH-1"/>
    <property type="match status" value="1"/>
</dbReference>
<dbReference type="PANTHER" id="PTHR13045:SF0">
    <property type="entry name" value="7-METHYLGUANOSINE PHOSPHATE-SPECIFIC 5'-NUCLEOTIDASE"/>
    <property type="match status" value="1"/>
</dbReference>
<evidence type="ECO:0000313" key="9">
    <source>
        <dbReference type="EMBL" id="NDJ96360.1"/>
    </source>
</evidence>
<dbReference type="PANTHER" id="PTHR13045">
    <property type="entry name" value="5'-NUCLEOTIDASE"/>
    <property type="match status" value="1"/>
</dbReference>
<dbReference type="Gene3D" id="1.10.150.340">
    <property type="entry name" value="Pyrimidine 5'-nucleotidase (UMPH-1), N-terminal domain"/>
    <property type="match status" value="1"/>
</dbReference>
<comment type="catalytic activity">
    <reaction evidence="1">
        <text>a ribonucleoside 5'-phosphate + H2O = a ribonucleoside + phosphate</text>
        <dbReference type="Rhea" id="RHEA:12484"/>
        <dbReference type="ChEBI" id="CHEBI:15377"/>
        <dbReference type="ChEBI" id="CHEBI:18254"/>
        <dbReference type="ChEBI" id="CHEBI:43474"/>
        <dbReference type="ChEBI" id="CHEBI:58043"/>
        <dbReference type="EC" id="3.1.3.5"/>
    </reaction>
</comment>
<keyword evidence="5" id="KW-0547">Nucleotide-binding</keyword>
<evidence type="ECO:0000256" key="1">
    <source>
        <dbReference type="ARBA" id="ARBA00000815"/>
    </source>
</evidence>
<sequence length="291" mass="33884">MLHIEKIDLLCANLLENKNIHISNINNFKKILLKIRKDSHENRTVSSYRSNDGQLVYTSFQTLLSHKDEIYHMSQKENDLREKYVWIEFSKEFCLEEKIPHMIEWWSKANDIIIESGISRDEVAEAAKCPKLIIREGFVDLIKTFNNHKIPVMIASAGAGDIVYHKIKNEIGHENIEFCSNFLTYDENDIVNGISQPIIHSYNKHVITEIKKNYFEKQKLRKNIIVIGDSIGDVHMIKPMPIEILPLKIGFINFDSEILIESYLTEFDIILIDPSSLRPLEPIFTFILNIE</sequence>
<reference evidence="9" key="1">
    <citation type="submission" date="2018-11" db="EMBL/GenBank/DDBJ databases">
        <title>Myxobolus squamalis genome and transcriptome.</title>
        <authorList>
            <person name="Yahalomi D."/>
            <person name="Atkinson S.D."/>
            <person name="Neuhof M."/>
            <person name="Chang E.S."/>
            <person name="Philippe H."/>
            <person name="Cartwright P."/>
            <person name="Bartholomew J.L."/>
            <person name="Huchon D."/>
        </authorList>
    </citation>
    <scope>NUCLEOTIDE SEQUENCE</scope>
    <source>
        <strain evidence="9">71B08</strain>
        <tissue evidence="9">Whole</tissue>
    </source>
</reference>
<evidence type="ECO:0000256" key="6">
    <source>
        <dbReference type="ARBA" id="ARBA00022801"/>
    </source>
</evidence>
<keyword evidence="7" id="KW-0460">Magnesium</keyword>
<organism evidence="9">
    <name type="scientific">Myxobolus squamalis</name>
    <name type="common">Myxosporean</name>
    <dbReference type="NCBI Taxonomy" id="59785"/>
    <lineage>
        <taxon>Eukaryota</taxon>
        <taxon>Metazoa</taxon>
        <taxon>Cnidaria</taxon>
        <taxon>Myxozoa</taxon>
        <taxon>Myxosporea</taxon>
        <taxon>Bivalvulida</taxon>
        <taxon>Platysporina</taxon>
        <taxon>Myxobolidae</taxon>
        <taxon>Myxobolus</taxon>
    </lineage>
</organism>
<evidence type="ECO:0000256" key="7">
    <source>
        <dbReference type="ARBA" id="ARBA00022842"/>
    </source>
</evidence>
<keyword evidence="4" id="KW-0479">Metal-binding</keyword>
<dbReference type="GO" id="GO:0000166">
    <property type="term" value="F:nucleotide binding"/>
    <property type="evidence" value="ECO:0007669"/>
    <property type="project" value="UniProtKB-KW"/>
</dbReference>
<dbReference type="GO" id="GO:0000287">
    <property type="term" value="F:magnesium ion binding"/>
    <property type="evidence" value="ECO:0007669"/>
    <property type="project" value="InterPro"/>
</dbReference>
<evidence type="ECO:0000256" key="2">
    <source>
        <dbReference type="ARBA" id="ARBA00008389"/>
    </source>
</evidence>
<dbReference type="GO" id="GO:0005737">
    <property type="term" value="C:cytoplasm"/>
    <property type="evidence" value="ECO:0007669"/>
    <property type="project" value="InterPro"/>
</dbReference>
<evidence type="ECO:0000256" key="5">
    <source>
        <dbReference type="ARBA" id="ARBA00022741"/>
    </source>
</evidence>
<evidence type="ECO:0000256" key="4">
    <source>
        <dbReference type="ARBA" id="ARBA00022723"/>
    </source>
</evidence>
<keyword evidence="6" id="KW-0378">Hydrolase</keyword>
<accession>A0A6B2FYM7</accession>
<dbReference type="GO" id="GO:0009117">
    <property type="term" value="P:nucleotide metabolic process"/>
    <property type="evidence" value="ECO:0007669"/>
    <property type="project" value="UniProtKB-KW"/>
</dbReference>
<dbReference type="InterPro" id="IPR006434">
    <property type="entry name" value="Pyrimidine_nucleotidase_eu"/>
</dbReference>
<proteinExistence type="inferred from homology"/>
<dbReference type="EC" id="3.1.3.5" evidence="3"/>
<dbReference type="GO" id="GO:0008253">
    <property type="term" value="F:5'-nucleotidase activity"/>
    <property type="evidence" value="ECO:0007669"/>
    <property type="project" value="UniProtKB-EC"/>
</dbReference>
<dbReference type="SUPFAM" id="SSF56784">
    <property type="entry name" value="HAD-like"/>
    <property type="match status" value="1"/>
</dbReference>
<evidence type="ECO:0000256" key="3">
    <source>
        <dbReference type="ARBA" id="ARBA00012643"/>
    </source>
</evidence>